<gene>
    <name evidence="10" type="primary">flgC</name>
    <name evidence="10" type="ORF">AQUSIP_24230</name>
</gene>
<evidence type="ECO:0000256" key="3">
    <source>
        <dbReference type="ARBA" id="ARBA00017941"/>
    </source>
</evidence>
<dbReference type="NCBIfam" id="TIGR01395">
    <property type="entry name" value="FlgC"/>
    <property type="match status" value="1"/>
</dbReference>
<feature type="region of interest" description="Disordered" evidence="7">
    <location>
        <begin position="64"/>
        <end position="97"/>
    </location>
</feature>
<sequence>MSAPIKSLEQVLTNAASGLSAQSIRMNTIASNLANAGSVGSTEESTYHTKYPVFSEVKQGLAGMGQDDQPVGGVRVSSVKDSQKPLEKRYEPSHPLADKDGYVYMTDVNPISEMTNMISASKEYQANVEIMNTTKNLIMQTLSVINTK</sequence>
<dbReference type="InterPro" id="IPR010930">
    <property type="entry name" value="Flg_bb/hook_C_dom"/>
</dbReference>
<dbReference type="RefSeq" id="WP_148340493.1">
    <property type="nucleotide sequence ID" value="NZ_LR699120.1"/>
</dbReference>
<evidence type="ECO:0000256" key="6">
    <source>
        <dbReference type="RuleBase" id="RU362062"/>
    </source>
</evidence>
<protein>
    <recommendedName>
        <fullName evidence="3 6">Flagellar basal-body rod protein FlgC</fullName>
    </recommendedName>
</protein>
<dbReference type="OrthoDB" id="9794148at2"/>
<dbReference type="AlphaFoldDB" id="A0A5E4PLJ1"/>
<evidence type="ECO:0000256" key="7">
    <source>
        <dbReference type="SAM" id="MobiDB-lite"/>
    </source>
</evidence>
<name>A0A5E4PLJ1_9COXI</name>
<keyword evidence="10" id="KW-0282">Flagellum</keyword>
<evidence type="ECO:0000256" key="1">
    <source>
        <dbReference type="ARBA" id="ARBA00004117"/>
    </source>
</evidence>
<dbReference type="PANTHER" id="PTHR30435:SF2">
    <property type="entry name" value="FLAGELLAR BASAL-BODY ROD PROTEIN FLGC"/>
    <property type="match status" value="1"/>
</dbReference>
<dbReference type="PANTHER" id="PTHR30435">
    <property type="entry name" value="FLAGELLAR PROTEIN"/>
    <property type="match status" value="1"/>
</dbReference>
<keyword evidence="10" id="KW-0969">Cilium</keyword>
<evidence type="ECO:0000256" key="4">
    <source>
        <dbReference type="ARBA" id="ARBA00023143"/>
    </source>
</evidence>
<organism evidence="10 11">
    <name type="scientific">Aquicella siphonis</name>
    <dbReference type="NCBI Taxonomy" id="254247"/>
    <lineage>
        <taxon>Bacteria</taxon>
        <taxon>Pseudomonadati</taxon>
        <taxon>Pseudomonadota</taxon>
        <taxon>Gammaproteobacteria</taxon>
        <taxon>Legionellales</taxon>
        <taxon>Coxiellaceae</taxon>
        <taxon>Aquicella</taxon>
    </lineage>
</organism>
<dbReference type="InterPro" id="IPR001444">
    <property type="entry name" value="Flag_bb_rod_N"/>
</dbReference>
<dbReference type="InterPro" id="IPR006299">
    <property type="entry name" value="FlgC"/>
</dbReference>
<proteinExistence type="inferred from homology"/>
<evidence type="ECO:0000259" key="9">
    <source>
        <dbReference type="Pfam" id="PF06429"/>
    </source>
</evidence>
<dbReference type="GO" id="GO:0030694">
    <property type="term" value="C:bacterial-type flagellum basal body, rod"/>
    <property type="evidence" value="ECO:0007669"/>
    <property type="project" value="UniProtKB-UniRule"/>
</dbReference>
<keyword evidence="10" id="KW-0966">Cell projection</keyword>
<dbReference type="EMBL" id="LR699120">
    <property type="protein sequence ID" value="VVC77096.1"/>
    <property type="molecule type" value="Genomic_DNA"/>
</dbReference>
<dbReference type="Pfam" id="PF00460">
    <property type="entry name" value="Flg_bb_rod"/>
    <property type="match status" value="1"/>
</dbReference>
<accession>A0A5E4PLJ1</accession>
<comment type="similarity">
    <text evidence="2">Belongs to the flagella basal body rod proteins family.</text>
</comment>
<reference evidence="10 11" key="1">
    <citation type="submission" date="2019-08" db="EMBL/GenBank/DDBJ databases">
        <authorList>
            <person name="Guy L."/>
        </authorList>
    </citation>
    <scope>NUCLEOTIDE SEQUENCE [LARGE SCALE GENOMIC DNA]</scope>
    <source>
        <strain evidence="10 11">SGT-108</strain>
    </source>
</reference>
<evidence type="ECO:0000256" key="2">
    <source>
        <dbReference type="ARBA" id="ARBA00009677"/>
    </source>
</evidence>
<evidence type="ECO:0000259" key="8">
    <source>
        <dbReference type="Pfam" id="PF00460"/>
    </source>
</evidence>
<dbReference type="Pfam" id="PF06429">
    <property type="entry name" value="Flg_bbr_C"/>
    <property type="match status" value="1"/>
</dbReference>
<feature type="domain" description="Flagellar basal-body/hook protein C-terminal" evidence="9">
    <location>
        <begin position="100"/>
        <end position="142"/>
    </location>
</feature>
<evidence type="ECO:0000313" key="11">
    <source>
        <dbReference type="Proteomes" id="UP000324194"/>
    </source>
</evidence>
<comment type="subunit">
    <text evidence="5 6">The basal body constitutes a major portion of the flagellar organelle and consists of four rings (L,P,S, and M) mounted on a central rod. The rod consists of about 26 subunits of FlgG in the distal portion, and FlgB, FlgC and FlgF are thought to build up the proximal portion of the rod with about 6 subunits each.</text>
</comment>
<dbReference type="KEGG" id="asip:AQUSIP_24230"/>
<keyword evidence="11" id="KW-1185">Reference proteome</keyword>
<comment type="subcellular location">
    <subcellularLocation>
        <location evidence="1 6">Bacterial flagellum basal body</location>
    </subcellularLocation>
</comment>
<evidence type="ECO:0000256" key="5">
    <source>
        <dbReference type="ARBA" id="ARBA00025933"/>
    </source>
</evidence>
<feature type="domain" description="Flagellar basal body rod protein N-terminal" evidence="8">
    <location>
        <begin position="13"/>
        <end position="36"/>
    </location>
</feature>
<evidence type="ECO:0000313" key="10">
    <source>
        <dbReference type="EMBL" id="VVC77096.1"/>
    </source>
</evidence>
<dbReference type="Proteomes" id="UP000324194">
    <property type="component" value="Chromosome 2"/>
</dbReference>
<dbReference type="GO" id="GO:0071978">
    <property type="term" value="P:bacterial-type flagellum-dependent swarming motility"/>
    <property type="evidence" value="ECO:0007669"/>
    <property type="project" value="TreeGrafter"/>
</dbReference>
<keyword evidence="4 6" id="KW-0975">Bacterial flagellum</keyword>
<feature type="compositionally biased region" description="Basic and acidic residues" evidence="7">
    <location>
        <begin position="81"/>
        <end position="97"/>
    </location>
</feature>